<feature type="non-terminal residue" evidence="16">
    <location>
        <position position="1"/>
    </location>
</feature>
<organism evidence="16 17">
    <name type="scientific">Pseudomonas typographi</name>
    <dbReference type="NCBI Taxonomy" id="2715964"/>
    <lineage>
        <taxon>Bacteria</taxon>
        <taxon>Pseudomonadati</taxon>
        <taxon>Pseudomonadota</taxon>
        <taxon>Gammaproteobacteria</taxon>
        <taxon>Pseudomonadales</taxon>
        <taxon>Pseudomonadaceae</taxon>
        <taxon>Pseudomonas</taxon>
    </lineage>
</organism>
<dbReference type="InterPro" id="IPR036942">
    <property type="entry name" value="Beta-barrel_TonB_sf"/>
</dbReference>
<evidence type="ECO:0000256" key="9">
    <source>
        <dbReference type="ARBA" id="ARBA00023136"/>
    </source>
</evidence>
<accession>A0ABR7Z3D6</accession>
<evidence type="ECO:0000313" key="17">
    <source>
        <dbReference type="Proteomes" id="UP000805841"/>
    </source>
</evidence>
<dbReference type="PROSITE" id="PS52016">
    <property type="entry name" value="TONB_DEPENDENT_REC_3"/>
    <property type="match status" value="1"/>
</dbReference>
<keyword evidence="8 12" id="KW-0798">TonB box</keyword>
<feature type="chain" id="PRO_5047091712" evidence="13">
    <location>
        <begin position="33"/>
        <end position="719"/>
    </location>
</feature>
<name>A0ABR7Z3D6_9PSED</name>
<sequence>SPTPRSLRRAANLALLCSVNLGLAAIPANAMAEDAPATDEARLPDVTVTAERRETSLQKTPVAVGVIGGAELDKKNAKGLHDLAAGTVAGLDVPGNTAPSMGYRSIRGIGTGVPGQNSAVALYLDDVYIPRIINSGVFGLPDIERIEVLRGPQGTLYGQNSSAGAIKVISATPTDEYHASLSVGAGNHGARESKGFITGALAPGVLYGSFAYTRRENDGTVRNKTLNKDVNRIDTDQARAKLRLVFNEATEAVLSLDALKDTSDNYAPTRVNVPGWQKRVTYENKPLDVKNEGGGISLKVSSQLNDQLQFKSITAWRRFKTDPDVWSYDGIADRKYGWQFNLEQHQASQEFQLNGDYGALTYTTGVIGFVENVKVNRPNWTNNVYNGITSKTDVQTLGIYGQGHYKLTDKLGFTAGVRFSKQQDDYDWTSYRSNAALANLGTTGRLDDLSQDTQSWTPKLGLDYQLTDNLFSYFSYAKGEKAGGYNVVAGSAAVAGVPVDPEKVTSYELGLKNTALEGRLQTNVAVFYNDFDDYQASISNPVVNGQVINGAVFVNAAKAVLYGAEFEVSARPTRTLQLRLNATYIKSEFKDFLNPTGNANSDYSGRPVPGPSWLAGAGFDYQPDIPALPGSIAFFGDVSYRGKEHQLNDYPEPLPARILVNLGALYNLPGDHWSVSVNVQNVLNKTYPLSRTYVSAFDILSQTYNDPRTLLVSVKRDFF</sequence>
<keyword evidence="3 11" id="KW-1134">Transmembrane beta strand</keyword>
<keyword evidence="9 11" id="KW-0472">Membrane</keyword>
<dbReference type="InterPro" id="IPR039426">
    <property type="entry name" value="TonB-dep_rcpt-like"/>
</dbReference>
<evidence type="ECO:0000256" key="1">
    <source>
        <dbReference type="ARBA" id="ARBA00004571"/>
    </source>
</evidence>
<evidence type="ECO:0000259" key="14">
    <source>
        <dbReference type="Pfam" id="PF00593"/>
    </source>
</evidence>
<keyword evidence="10 11" id="KW-0998">Cell outer membrane</keyword>
<gene>
    <name evidence="16" type="ORF">HAQ05_14910</name>
</gene>
<dbReference type="PANTHER" id="PTHR32552:SF81">
    <property type="entry name" value="TONB-DEPENDENT OUTER MEMBRANE RECEPTOR"/>
    <property type="match status" value="1"/>
</dbReference>
<comment type="subcellular location">
    <subcellularLocation>
        <location evidence="1 11">Cell outer membrane</location>
        <topology evidence="1 11">Multi-pass membrane protein</topology>
    </subcellularLocation>
</comment>
<feature type="domain" description="TonB-dependent receptor-like beta-barrel" evidence="14">
    <location>
        <begin position="272"/>
        <end position="682"/>
    </location>
</feature>
<comment type="caution">
    <text evidence="16">The sequence shown here is derived from an EMBL/GenBank/DDBJ whole genome shotgun (WGS) entry which is preliminary data.</text>
</comment>
<evidence type="ECO:0000256" key="7">
    <source>
        <dbReference type="ARBA" id="ARBA00023065"/>
    </source>
</evidence>
<feature type="signal peptide" evidence="13">
    <location>
        <begin position="1"/>
        <end position="32"/>
    </location>
</feature>
<evidence type="ECO:0000256" key="11">
    <source>
        <dbReference type="PROSITE-ProRule" id="PRU01360"/>
    </source>
</evidence>
<evidence type="ECO:0000256" key="10">
    <source>
        <dbReference type="ARBA" id="ARBA00023237"/>
    </source>
</evidence>
<keyword evidence="16" id="KW-0675">Receptor</keyword>
<feature type="domain" description="TonB-dependent receptor plug" evidence="15">
    <location>
        <begin position="57"/>
        <end position="165"/>
    </location>
</feature>
<dbReference type="Proteomes" id="UP000805841">
    <property type="component" value="Unassembled WGS sequence"/>
</dbReference>
<keyword evidence="5 11" id="KW-0812">Transmembrane</keyword>
<keyword evidence="4" id="KW-0410">Iron transport</keyword>
<dbReference type="EMBL" id="JAAOCA010000018">
    <property type="protein sequence ID" value="MBD1599985.1"/>
    <property type="molecule type" value="Genomic_DNA"/>
</dbReference>
<dbReference type="Pfam" id="PF07715">
    <property type="entry name" value="Plug"/>
    <property type="match status" value="1"/>
</dbReference>
<dbReference type="Pfam" id="PF00593">
    <property type="entry name" value="TonB_dep_Rec_b-barrel"/>
    <property type="match status" value="1"/>
</dbReference>
<dbReference type="Gene3D" id="2.40.170.20">
    <property type="entry name" value="TonB-dependent receptor, beta-barrel domain"/>
    <property type="match status" value="1"/>
</dbReference>
<keyword evidence="13" id="KW-0732">Signal</keyword>
<keyword evidence="17" id="KW-1185">Reference proteome</keyword>
<proteinExistence type="inferred from homology"/>
<evidence type="ECO:0000256" key="8">
    <source>
        <dbReference type="ARBA" id="ARBA00023077"/>
    </source>
</evidence>
<evidence type="ECO:0000256" key="12">
    <source>
        <dbReference type="RuleBase" id="RU003357"/>
    </source>
</evidence>
<evidence type="ECO:0000256" key="4">
    <source>
        <dbReference type="ARBA" id="ARBA00022496"/>
    </source>
</evidence>
<protein>
    <submittedName>
        <fullName evidence="16">TonB-dependent receptor</fullName>
    </submittedName>
</protein>
<keyword evidence="6" id="KW-0408">Iron</keyword>
<evidence type="ECO:0000256" key="13">
    <source>
        <dbReference type="SAM" id="SignalP"/>
    </source>
</evidence>
<keyword evidence="7" id="KW-0406">Ion transport</keyword>
<reference evidence="16 17" key="1">
    <citation type="journal article" date="2020" name="Insects">
        <title>Bacteria Belonging to Pseudomonas typographi sp. nov. from the Bark Beetle Ips typographus Have Genomic Potential to Aid in the Host Ecology.</title>
        <authorList>
            <person name="Peral-Aranega E."/>
            <person name="Saati-Santamaria Z."/>
            <person name="Kolarik M."/>
            <person name="Rivas R."/>
            <person name="Garcia-Fraile P."/>
        </authorList>
    </citation>
    <scope>NUCLEOTIDE SEQUENCE [LARGE SCALE GENOMIC DNA]</scope>
    <source>
        <strain evidence="16 17">CA3A</strain>
    </source>
</reference>
<evidence type="ECO:0000256" key="6">
    <source>
        <dbReference type="ARBA" id="ARBA00023004"/>
    </source>
</evidence>
<keyword evidence="2 11" id="KW-0813">Transport</keyword>
<evidence type="ECO:0000313" key="16">
    <source>
        <dbReference type="EMBL" id="MBD1599985.1"/>
    </source>
</evidence>
<comment type="similarity">
    <text evidence="11 12">Belongs to the TonB-dependent receptor family.</text>
</comment>
<dbReference type="InterPro" id="IPR000531">
    <property type="entry name" value="Beta-barrel_TonB"/>
</dbReference>
<evidence type="ECO:0000259" key="15">
    <source>
        <dbReference type="Pfam" id="PF07715"/>
    </source>
</evidence>
<evidence type="ECO:0000256" key="5">
    <source>
        <dbReference type="ARBA" id="ARBA00022692"/>
    </source>
</evidence>
<evidence type="ECO:0000256" key="3">
    <source>
        <dbReference type="ARBA" id="ARBA00022452"/>
    </source>
</evidence>
<dbReference type="PANTHER" id="PTHR32552">
    <property type="entry name" value="FERRICHROME IRON RECEPTOR-RELATED"/>
    <property type="match status" value="1"/>
</dbReference>
<dbReference type="InterPro" id="IPR012910">
    <property type="entry name" value="Plug_dom"/>
</dbReference>
<dbReference type="RefSeq" id="WP_190421914.1">
    <property type="nucleotide sequence ID" value="NZ_JAAOCA010000018.1"/>
</dbReference>
<evidence type="ECO:0000256" key="2">
    <source>
        <dbReference type="ARBA" id="ARBA00022448"/>
    </source>
</evidence>
<dbReference type="CDD" id="cd01347">
    <property type="entry name" value="ligand_gated_channel"/>
    <property type="match status" value="1"/>
</dbReference>
<dbReference type="SUPFAM" id="SSF56935">
    <property type="entry name" value="Porins"/>
    <property type="match status" value="1"/>
</dbReference>